<reference evidence="2 3" key="1">
    <citation type="submission" date="2019-08" db="EMBL/GenBank/DDBJ databases">
        <title>Deep-cultivation of Planctomycetes and their phenomic and genomic characterization uncovers novel biology.</title>
        <authorList>
            <person name="Wiegand S."/>
            <person name="Jogler M."/>
            <person name="Boedeker C."/>
            <person name="Pinto D."/>
            <person name="Vollmers J."/>
            <person name="Rivas-Marin E."/>
            <person name="Kohn T."/>
            <person name="Peeters S.H."/>
            <person name="Heuer A."/>
            <person name="Rast P."/>
            <person name="Oberbeckmann S."/>
            <person name="Bunk B."/>
            <person name="Jeske O."/>
            <person name="Meyerdierks A."/>
            <person name="Storesund J.E."/>
            <person name="Kallscheuer N."/>
            <person name="Luecker S."/>
            <person name="Lage O.M."/>
            <person name="Pohl T."/>
            <person name="Merkel B.J."/>
            <person name="Hornburger P."/>
            <person name="Mueller R.-W."/>
            <person name="Bruemmer F."/>
            <person name="Labrenz M."/>
            <person name="Spormann A.M."/>
            <person name="Op den Camp H."/>
            <person name="Overmann J."/>
            <person name="Amann R."/>
            <person name="Jetten M.S.M."/>
            <person name="Mascher T."/>
            <person name="Medema M.H."/>
            <person name="Devos D.P."/>
            <person name="Kaster A.-K."/>
            <person name="Ovreas L."/>
            <person name="Rohde M."/>
            <person name="Galperin M.Y."/>
            <person name="Jogler C."/>
        </authorList>
    </citation>
    <scope>NUCLEOTIDE SEQUENCE [LARGE SCALE GENOMIC DNA]</scope>
    <source>
        <strain evidence="2 3">Pr1d</strain>
    </source>
</reference>
<evidence type="ECO:0008006" key="4">
    <source>
        <dbReference type="Google" id="ProtNLM"/>
    </source>
</evidence>
<evidence type="ECO:0000256" key="1">
    <source>
        <dbReference type="SAM" id="SignalP"/>
    </source>
</evidence>
<gene>
    <name evidence="2" type="ORF">Pr1d_01020</name>
</gene>
<dbReference type="Proteomes" id="UP000323917">
    <property type="component" value="Chromosome"/>
</dbReference>
<keyword evidence="3" id="KW-1185">Reference proteome</keyword>
<keyword evidence="1" id="KW-0732">Signal</keyword>
<dbReference type="OrthoDB" id="271548at2"/>
<dbReference type="PROSITE" id="PS51257">
    <property type="entry name" value="PROKAR_LIPOPROTEIN"/>
    <property type="match status" value="1"/>
</dbReference>
<organism evidence="2 3">
    <name type="scientific">Bythopirellula goksoeyrii</name>
    <dbReference type="NCBI Taxonomy" id="1400387"/>
    <lineage>
        <taxon>Bacteria</taxon>
        <taxon>Pseudomonadati</taxon>
        <taxon>Planctomycetota</taxon>
        <taxon>Planctomycetia</taxon>
        <taxon>Pirellulales</taxon>
        <taxon>Lacipirellulaceae</taxon>
        <taxon>Bythopirellula</taxon>
    </lineage>
</organism>
<dbReference type="RefSeq" id="WP_148071666.1">
    <property type="nucleotide sequence ID" value="NZ_CP042913.1"/>
</dbReference>
<dbReference type="AlphaFoldDB" id="A0A5B9QES9"/>
<dbReference type="KEGG" id="bgok:Pr1d_01020"/>
<evidence type="ECO:0000313" key="2">
    <source>
        <dbReference type="EMBL" id="QEG32841.1"/>
    </source>
</evidence>
<proteinExistence type="predicted"/>
<name>A0A5B9QES9_9BACT</name>
<feature type="signal peptide" evidence="1">
    <location>
        <begin position="1"/>
        <end position="21"/>
    </location>
</feature>
<dbReference type="EMBL" id="CP042913">
    <property type="protein sequence ID" value="QEG32841.1"/>
    <property type="molecule type" value="Genomic_DNA"/>
</dbReference>
<sequence precursor="true">MRFAANVYLLLIWGCSCCYCAAEDTQFTLDQYYETSLEEPMIEDSAVQPAGYGGQTCMDCYSCMDCNSYAPCPQTVGWLSGPYFKLGLTSVLGTGLLEENRGTSYTISMGGRQPLGPGMGGRRLFFDVGGSYLSAEGETTRDVSGKQTNTATNTSMIVDDAFSVTLNEVRRAGAHAGVGCYFGSLLDDRTEDPQARLGLVFGGRLSHMHGVFRSQRLVTPPAGSTLTPINERSDMAGGLYLDVEALILKRNSPLGDLQWTIDGEFAQDWIEYSNFAEGGLGTASLLFGFMLVR</sequence>
<protein>
    <recommendedName>
        <fullName evidence="4">Outer membrane protein beta-barrel domain-containing protein</fullName>
    </recommendedName>
</protein>
<feature type="chain" id="PRO_5022815927" description="Outer membrane protein beta-barrel domain-containing protein" evidence="1">
    <location>
        <begin position="22"/>
        <end position="293"/>
    </location>
</feature>
<evidence type="ECO:0000313" key="3">
    <source>
        <dbReference type="Proteomes" id="UP000323917"/>
    </source>
</evidence>
<accession>A0A5B9QES9</accession>